<dbReference type="InterPro" id="IPR046341">
    <property type="entry name" value="SET_dom_sf"/>
</dbReference>
<dbReference type="SUPFAM" id="SSF144232">
    <property type="entry name" value="HIT/MYND zinc finger-like"/>
    <property type="match status" value="1"/>
</dbReference>
<dbReference type="PANTHER" id="PTHR46165">
    <property type="entry name" value="SET AND MYND DOMAIN-CONTAINING PROTEIN 4"/>
    <property type="match status" value="1"/>
</dbReference>
<dbReference type="AlphaFoldDB" id="A0A6P8NQ13"/>
<evidence type="ECO:0000256" key="4">
    <source>
        <dbReference type="ARBA" id="ARBA00022603"/>
    </source>
</evidence>
<evidence type="ECO:0000256" key="8">
    <source>
        <dbReference type="ARBA" id="ARBA00048985"/>
    </source>
</evidence>
<dbReference type="SUPFAM" id="SSF48452">
    <property type="entry name" value="TPR-like"/>
    <property type="match status" value="1"/>
</dbReference>
<evidence type="ECO:0000313" key="12">
    <source>
        <dbReference type="RefSeq" id="XP_033778332.1"/>
    </source>
</evidence>
<dbReference type="GO" id="GO:0042826">
    <property type="term" value="F:histone deacetylase binding"/>
    <property type="evidence" value="ECO:0007669"/>
    <property type="project" value="TreeGrafter"/>
</dbReference>
<feature type="domain" description="SET" evidence="9">
    <location>
        <begin position="225"/>
        <end position="564"/>
    </location>
</feature>
<name>A0A6P8NQ13_GEOSA</name>
<sequence length="809" mass="91138">MELPVQEWRAHAHQKWESLTSSAFREMFSASSDVSQNFQACLIQLQHEDEKILQELSHDNLVRKDPEASAFYKQEGNKRFQGKKYACAAVLYSKALSHATKGSEQIAVCFANRSAALFHLGQYQVCLEDIERALDSGYPELLVYKVLLRRAECLLQLQKPQEAATIFRELEEKLVSQNSLPANKRQAVLTHIGNLKALVPKRQSGVITHNPGDPRQDLVLCSQNPRISNASSAISLCLSTAKGRHLIAAEDISPGETLVKEEAFVSVLIPEKRPLPAYSVERNWDTEVGNEEQHCHLCLVQVIAPVPCQGCSYAVYCSYKCRDKAHQDYHWAECVLGSVLLTLGVFANLALRATLVAGFTQVSRLVQEYCRDLKETKRRNLLETRHSIEEHPGKTEGHIPGCDADGVYRNSYRAIFSLHPHLEHQTPEHYFLCGFTAAAICRKLQEAGLEAAVLGQKGPAERCNAATTDDWSAELSNLGAALLRHMLQLQCNTQGVYTIRATGIGCHVVESRQQVRVASALFPVLSLMNHSCDPNTTVSFQGRTAVVRAVKPITEAQEVSHCYGPHCSRKKVEERQQLLRSQYFFDCQCHACLEEQELEVRCSPPFCCVHCRTPLQGKDVLHCATVACTFTADRGQLIFRLRDLQLQVSKARELLAAGNTDVFCTTMGRNIFLLILCTWRNLFWNRRKLSKPFGSWKTVSVKEGVSYRQSTLSWHRLRTAWHRHTLHVLTGRLQLSTYSGVSKMWKRFTAHPAWNWVMSFSSWLRSFLMGEHLLFPLPCALFGSLLLSWVLLHCSSPIHLSLCLLSGAF</sequence>
<dbReference type="RefSeq" id="XP_033778331.1">
    <property type="nucleotide sequence ID" value="XM_033922440.1"/>
</dbReference>
<evidence type="ECO:0000256" key="3">
    <source>
        <dbReference type="ARBA" id="ARBA00022490"/>
    </source>
</evidence>
<gene>
    <name evidence="11 12" type="primary">SMYD4</name>
</gene>
<dbReference type="InterPro" id="IPR052097">
    <property type="entry name" value="SET-MYND_domain_protein"/>
</dbReference>
<evidence type="ECO:0000256" key="5">
    <source>
        <dbReference type="ARBA" id="ARBA00022679"/>
    </source>
</evidence>
<evidence type="ECO:0000256" key="6">
    <source>
        <dbReference type="ARBA" id="ARBA00022691"/>
    </source>
</evidence>
<proteinExistence type="predicted"/>
<comment type="catalytic activity">
    <reaction evidence="8">
        <text>L-lysyl-[protein] + S-adenosyl-L-methionine = N(6)-methyl-L-lysyl-[protein] + S-adenosyl-L-homocysteine + H(+)</text>
        <dbReference type="Rhea" id="RHEA:51736"/>
        <dbReference type="Rhea" id="RHEA-COMP:9752"/>
        <dbReference type="Rhea" id="RHEA-COMP:13053"/>
        <dbReference type="ChEBI" id="CHEBI:15378"/>
        <dbReference type="ChEBI" id="CHEBI:29969"/>
        <dbReference type="ChEBI" id="CHEBI:57856"/>
        <dbReference type="ChEBI" id="CHEBI:59789"/>
        <dbReference type="ChEBI" id="CHEBI:61929"/>
    </reaction>
</comment>
<dbReference type="InterPro" id="IPR044421">
    <property type="entry name" value="SMYD4_SET"/>
</dbReference>
<evidence type="ECO:0000313" key="10">
    <source>
        <dbReference type="Proteomes" id="UP000515159"/>
    </source>
</evidence>
<dbReference type="RefSeq" id="XP_033778332.1">
    <property type="nucleotide sequence ID" value="XM_033922441.1"/>
</dbReference>
<dbReference type="SUPFAM" id="SSF82199">
    <property type="entry name" value="SET domain"/>
    <property type="match status" value="1"/>
</dbReference>
<dbReference type="GO" id="GO:0005634">
    <property type="term" value="C:nucleus"/>
    <property type="evidence" value="ECO:0007669"/>
    <property type="project" value="UniProtKB-SubCell"/>
</dbReference>
<keyword evidence="5" id="KW-0808">Transferase</keyword>
<organism evidence="10 12">
    <name type="scientific">Geotrypetes seraphini</name>
    <name type="common">Gaboon caecilian</name>
    <name type="synonym">Caecilia seraphini</name>
    <dbReference type="NCBI Taxonomy" id="260995"/>
    <lineage>
        <taxon>Eukaryota</taxon>
        <taxon>Metazoa</taxon>
        <taxon>Chordata</taxon>
        <taxon>Craniata</taxon>
        <taxon>Vertebrata</taxon>
        <taxon>Euteleostomi</taxon>
        <taxon>Amphibia</taxon>
        <taxon>Gymnophiona</taxon>
        <taxon>Geotrypetes</taxon>
    </lineage>
</organism>
<protein>
    <submittedName>
        <fullName evidence="11 12">SET and MYND domain-containing protein 4 isoform X1</fullName>
    </submittedName>
</protein>
<dbReference type="Gene3D" id="2.170.270.10">
    <property type="entry name" value="SET domain"/>
    <property type="match status" value="1"/>
</dbReference>
<dbReference type="InterPro" id="IPR001214">
    <property type="entry name" value="SET_dom"/>
</dbReference>
<evidence type="ECO:0000256" key="7">
    <source>
        <dbReference type="ARBA" id="ARBA00023242"/>
    </source>
</evidence>
<evidence type="ECO:0000259" key="9">
    <source>
        <dbReference type="PROSITE" id="PS50280"/>
    </source>
</evidence>
<dbReference type="PROSITE" id="PS50280">
    <property type="entry name" value="SET"/>
    <property type="match status" value="1"/>
</dbReference>
<evidence type="ECO:0000313" key="11">
    <source>
        <dbReference type="RefSeq" id="XP_033778331.1"/>
    </source>
</evidence>
<dbReference type="CDD" id="cd10536">
    <property type="entry name" value="SET_SMYD4"/>
    <property type="match status" value="1"/>
</dbReference>
<dbReference type="Pfam" id="PF00856">
    <property type="entry name" value="SET"/>
    <property type="match status" value="1"/>
</dbReference>
<dbReference type="InterPro" id="IPR011990">
    <property type="entry name" value="TPR-like_helical_dom_sf"/>
</dbReference>
<dbReference type="GO" id="GO:0008168">
    <property type="term" value="F:methyltransferase activity"/>
    <property type="evidence" value="ECO:0007669"/>
    <property type="project" value="UniProtKB-KW"/>
</dbReference>
<dbReference type="GeneID" id="117349238"/>
<dbReference type="CTD" id="114826"/>
<dbReference type="GO" id="GO:0032259">
    <property type="term" value="P:methylation"/>
    <property type="evidence" value="ECO:0007669"/>
    <property type="project" value="UniProtKB-KW"/>
</dbReference>
<comment type="subcellular location">
    <subcellularLocation>
        <location evidence="2">Cytoplasm</location>
    </subcellularLocation>
    <subcellularLocation>
        <location evidence="1">Nucleus</location>
    </subcellularLocation>
</comment>
<keyword evidence="3" id="KW-0963">Cytoplasm</keyword>
<dbReference type="PANTHER" id="PTHR46165:SF2">
    <property type="entry name" value="SET AND MYND DOMAIN-CONTAINING PROTEIN 4"/>
    <property type="match status" value="1"/>
</dbReference>
<dbReference type="GO" id="GO:0007507">
    <property type="term" value="P:heart development"/>
    <property type="evidence" value="ECO:0007669"/>
    <property type="project" value="TreeGrafter"/>
</dbReference>
<reference evidence="11 12" key="1">
    <citation type="submission" date="2025-04" db="UniProtKB">
        <authorList>
            <consortium name="RefSeq"/>
        </authorList>
    </citation>
    <scope>IDENTIFICATION</scope>
</reference>
<dbReference type="KEGG" id="gsh:117349238"/>
<dbReference type="GO" id="GO:0005737">
    <property type="term" value="C:cytoplasm"/>
    <property type="evidence" value="ECO:0007669"/>
    <property type="project" value="UniProtKB-SubCell"/>
</dbReference>
<dbReference type="OrthoDB" id="62495at2759"/>
<keyword evidence="7" id="KW-0539">Nucleus</keyword>
<evidence type="ECO:0000256" key="2">
    <source>
        <dbReference type="ARBA" id="ARBA00004496"/>
    </source>
</evidence>
<keyword evidence="10" id="KW-1185">Reference proteome</keyword>
<evidence type="ECO:0000256" key="1">
    <source>
        <dbReference type="ARBA" id="ARBA00004123"/>
    </source>
</evidence>
<keyword evidence="6" id="KW-0949">S-adenosyl-L-methionine</keyword>
<keyword evidence="4" id="KW-0489">Methyltransferase</keyword>
<accession>A0A6P8NQ13</accession>
<dbReference type="Gene3D" id="1.25.40.10">
    <property type="entry name" value="Tetratricopeptide repeat domain"/>
    <property type="match status" value="2"/>
</dbReference>
<dbReference type="Proteomes" id="UP000515159">
    <property type="component" value="Chromosome 15"/>
</dbReference>